<dbReference type="PANTHER" id="PTHR22946">
    <property type="entry name" value="DIENELACTONE HYDROLASE DOMAIN-CONTAINING PROTEIN-RELATED"/>
    <property type="match status" value="1"/>
</dbReference>
<comment type="caution">
    <text evidence="4">The sequence shown here is derived from an EMBL/GenBank/DDBJ whole genome shotgun (WGS) entry which is preliminary data.</text>
</comment>
<feature type="compositionally biased region" description="Basic and acidic residues" evidence="2">
    <location>
        <begin position="306"/>
        <end position="323"/>
    </location>
</feature>
<feature type="region of interest" description="Disordered" evidence="2">
    <location>
        <begin position="305"/>
        <end position="330"/>
    </location>
</feature>
<organism evidence="4 5">
    <name type="scientific">Salinisphaera aquimarina</name>
    <dbReference type="NCBI Taxonomy" id="2094031"/>
    <lineage>
        <taxon>Bacteria</taxon>
        <taxon>Pseudomonadati</taxon>
        <taxon>Pseudomonadota</taxon>
        <taxon>Gammaproteobacteria</taxon>
        <taxon>Salinisphaerales</taxon>
        <taxon>Salinisphaeraceae</taxon>
        <taxon>Salinisphaera</taxon>
    </lineage>
</organism>
<evidence type="ECO:0000259" key="3">
    <source>
        <dbReference type="Pfam" id="PF12146"/>
    </source>
</evidence>
<dbReference type="EMBL" id="JBHRSS010000002">
    <property type="protein sequence ID" value="MFC3102951.1"/>
    <property type="molecule type" value="Genomic_DNA"/>
</dbReference>
<dbReference type="RefSeq" id="WP_380686500.1">
    <property type="nucleotide sequence ID" value="NZ_JBHRSS010000002.1"/>
</dbReference>
<evidence type="ECO:0000256" key="2">
    <source>
        <dbReference type="SAM" id="MobiDB-lite"/>
    </source>
</evidence>
<proteinExistence type="predicted"/>
<name>A0ABV7EM10_9GAMM</name>
<feature type="domain" description="Serine aminopeptidase S33" evidence="3">
    <location>
        <begin position="36"/>
        <end position="272"/>
    </location>
</feature>
<dbReference type="InterPro" id="IPR029058">
    <property type="entry name" value="AB_hydrolase_fold"/>
</dbReference>
<dbReference type="PANTHER" id="PTHR22946:SF9">
    <property type="entry name" value="POLYKETIDE TRANSFERASE AF380"/>
    <property type="match status" value="1"/>
</dbReference>
<evidence type="ECO:0000313" key="5">
    <source>
        <dbReference type="Proteomes" id="UP001595462"/>
    </source>
</evidence>
<dbReference type="Proteomes" id="UP001595462">
    <property type="component" value="Unassembled WGS sequence"/>
</dbReference>
<dbReference type="Gene3D" id="1.10.10.800">
    <property type="match status" value="1"/>
</dbReference>
<dbReference type="SUPFAM" id="SSF53474">
    <property type="entry name" value="alpha/beta-Hydrolases"/>
    <property type="match status" value="1"/>
</dbReference>
<gene>
    <name evidence="4" type="ORF">ACFOSU_03515</name>
</gene>
<dbReference type="InterPro" id="IPR022742">
    <property type="entry name" value="Hydrolase_4"/>
</dbReference>
<evidence type="ECO:0000313" key="4">
    <source>
        <dbReference type="EMBL" id="MFC3102951.1"/>
    </source>
</evidence>
<keyword evidence="5" id="KW-1185">Reference proteome</keyword>
<accession>A0ABV7EM10</accession>
<protein>
    <submittedName>
        <fullName evidence="4">Alpha/beta hydrolase</fullName>
    </submittedName>
</protein>
<dbReference type="GO" id="GO:0016787">
    <property type="term" value="F:hydrolase activity"/>
    <property type="evidence" value="ECO:0007669"/>
    <property type="project" value="UniProtKB-KW"/>
</dbReference>
<sequence length="330" mass="36026">MHERLDIDFPVNGTTARAWFYPARGDAFRSPAGVPCVVMAHGLGGTRDAGLEPYAERFAAAGLAVFLFDYRHFGASDGEPRQLLSVRRQLRDWKAAINVARRQLDVDPERIALWGSSFSGGHVIAAAAADKQVAAVTSQGPMMDGLAAVLNLASYAGILQLLKLSWAGIRDLIANLAGADPYYIPIVARPGKLASMSSADAYDGYHAITPPDWRNEITARSMLTLALYRPGRRANRLACPVLIQICDEDSVAPAYAAEAAALHAGTRATERHYRIGHFDIYRDAGFRQSSADQIAFFSEHLSSQAIDKRRREHGKAEREDRGKSPIRLGP</sequence>
<evidence type="ECO:0000256" key="1">
    <source>
        <dbReference type="ARBA" id="ARBA00022801"/>
    </source>
</evidence>
<dbReference type="InterPro" id="IPR050261">
    <property type="entry name" value="FrsA_esterase"/>
</dbReference>
<dbReference type="Pfam" id="PF12146">
    <property type="entry name" value="Hydrolase_4"/>
    <property type="match status" value="1"/>
</dbReference>
<keyword evidence="1 4" id="KW-0378">Hydrolase</keyword>
<reference evidence="5" key="1">
    <citation type="journal article" date="2019" name="Int. J. Syst. Evol. Microbiol.">
        <title>The Global Catalogue of Microorganisms (GCM) 10K type strain sequencing project: providing services to taxonomists for standard genome sequencing and annotation.</title>
        <authorList>
            <consortium name="The Broad Institute Genomics Platform"/>
            <consortium name="The Broad Institute Genome Sequencing Center for Infectious Disease"/>
            <person name="Wu L."/>
            <person name="Ma J."/>
        </authorList>
    </citation>
    <scope>NUCLEOTIDE SEQUENCE [LARGE SCALE GENOMIC DNA]</scope>
    <source>
        <strain evidence="5">KCTC 52640</strain>
    </source>
</reference>
<dbReference type="Gene3D" id="3.40.50.1820">
    <property type="entry name" value="alpha/beta hydrolase"/>
    <property type="match status" value="1"/>
</dbReference>